<name>A0AAF0ZAQ5_9CHRO</name>
<protein>
    <submittedName>
        <fullName evidence="1">Uncharacterized protein</fullName>
    </submittedName>
</protein>
<dbReference type="EMBL" id="CP138348">
    <property type="protein sequence ID" value="WPF87539.1"/>
    <property type="molecule type" value="Genomic_DNA"/>
</dbReference>
<reference evidence="1" key="1">
    <citation type="submission" date="2023-11" db="EMBL/GenBank/DDBJ databases">
        <title>Genome sequence of Cyanobacterium aponinum BCRC AL20115.</title>
        <authorList>
            <person name="Chang H.-Y."/>
            <person name="Lin K.-M."/>
            <person name="Hsueh H.-T."/>
            <person name="Chu H.-A."/>
            <person name="Kuo C.-H."/>
        </authorList>
    </citation>
    <scope>NUCLEOTIDE SEQUENCE</scope>
    <source>
        <strain evidence="1">AL20115</strain>
    </source>
</reference>
<dbReference type="AlphaFoldDB" id="A0AAF0ZAQ5"/>
<proteinExistence type="predicted"/>
<dbReference type="RefSeq" id="WP_320001076.1">
    <property type="nucleotide sequence ID" value="NZ_CP138348.1"/>
</dbReference>
<sequence length="61" mass="7071">MIDLDAISTMINANPDWQEFYKGLPVETLELDEDYLDEESPEYNTAPCLDVDSDYSDYIPF</sequence>
<organism evidence="1">
    <name type="scientific">Cyanobacterium aponinum AL20115</name>
    <dbReference type="NCBI Taxonomy" id="3090662"/>
    <lineage>
        <taxon>Bacteria</taxon>
        <taxon>Bacillati</taxon>
        <taxon>Cyanobacteriota</taxon>
        <taxon>Cyanophyceae</taxon>
        <taxon>Oscillatoriophycideae</taxon>
        <taxon>Chroococcales</taxon>
        <taxon>Geminocystaceae</taxon>
        <taxon>Cyanobacterium</taxon>
    </lineage>
</organism>
<gene>
    <name evidence="1" type="ORF">SAY89_12060</name>
</gene>
<evidence type="ECO:0000313" key="1">
    <source>
        <dbReference type="EMBL" id="WPF87539.1"/>
    </source>
</evidence>
<accession>A0AAF0ZAQ5</accession>